<dbReference type="InterPro" id="IPR003594">
    <property type="entry name" value="HATPase_dom"/>
</dbReference>
<proteinExistence type="predicted"/>
<dbReference type="InterPro" id="IPR036890">
    <property type="entry name" value="HATPase_C_sf"/>
</dbReference>
<dbReference type="RefSeq" id="WP_244532320.1">
    <property type="nucleotide sequence ID" value="NZ_FOSN01000012.1"/>
</dbReference>
<dbReference type="PANTHER" id="PTHR45436:SF8">
    <property type="entry name" value="HISTIDINE KINASE"/>
    <property type="match status" value="1"/>
</dbReference>
<keyword evidence="5" id="KW-0808">Transferase</keyword>
<dbReference type="SMART" id="SM00387">
    <property type="entry name" value="HATPase_c"/>
    <property type="match status" value="1"/>
</dbReference>
<dbReference type="PANTHER" id="PTHR45436">
    <property type="entry name" value="SENSOR HISTIDINE KINASE YKOH"/>
    <property type="match status" value="1"/>
</dbReference>
<evidence type="ECO:0000259" key="11">
    <source>
        <dbReference type="PROSITE" id="PS50109"/>
    </source>
</evidence>
<accession>A0A1I4B0C2</accession>
<evidence type="ECO:0000256" key="8">
    <source>
        <dbReference type="ARBA" id="ARBA00022989"/>
    </source>
</evidence>
<dbReference type="InterPro" id="IPR050428">
    <property type="entry name" value="TCS_sensor_his_kinase"/>
</dbReference>
<dbReference type="SUPFAM" id="SSF47384">
    <property type="entry name" value="Homodimeric domain of signal transducing histidine kinase"/>
    <property type="match status" value="1"/>
</dbReference>
<dbReference type="PROSITE" id="PS50109">
    <property type="entry name" value="HIS_KIN"/>
    <property type="match status" value="1"/>
</dbReference>
<evidence type="ECO:0000256" key="3">
    <source>
        <dbReference type="ARBA" id="ARBA00012438"/>
    </source>
</evidence>
<evidence type="ECO:0000256" key="4">
    <source>
        <dbReference type="ARBA" id="ARBA00022553"/>
    </source>
</evidence>
<feature type="domain" description="HAMP" evidence="12">
    <location>
        <begin position="182"/>
        <end position="235"/>
    </location>
</feature>
<evidence type="ECO:0000256" key="5">
    <source>
        <dbReference type="ARBA" id="ARBA00022679"/>
    </source>
</evidence>
<keyword evidence="14" id="KW-1185">Reference proteome</keyword>
<evidence type="ECO:0000256" key="9">
    <source>
        <dbReference type="ARBA" id="ARBA00023012"/>
    </source>
</evidence>
<dbReference type="STRING" id="1612308.SAMN05444581_11228"/>
<dbReference type="Pfam" id="PF00512">
    <property type="entry name" value="HisKA"/>
    <property type="match status" value="1"/>
</dbReference>
<keyword evidence="6 10" id="KW-0812">Transmembrane</keyword>
<dbReference type="EC" id="2.7.13.3" evidence="3"/>
<dbReference type="CDD" id="cd06225">
    <property type="entry name" value="HAMP"/>
    <property type="match status" value="1"/>
</dbReference>
<dbReference type="GO" id="GO:0000155">
    <property type="term" value="F:phosphorelay sensor kinase activity"/>
    <property type="evidence" value="ECO:0007669"/>
    <property type="project" value="InterPro"/>
</dbReference>
<feature type="domain" description="Histidine kinase" evidence="11">
    <location>
        <begin position="243"/>
        <end position="455"/>
    </location>
</feature>
<dbReference type="InterPro" id="IPR005467">
    <property type="entry name" value="His_kinase_dom"/>
</dbReference>
<dbReference type="Gene3D" id="3.30.565.10">
    <property type="entry name" value="Histidine kinase-like ATPase, C-terminal domain"/>
    <property type="match status" value="1"/>
</dbReference>
<reference evidence="13 14" key="1">
    <citation type="submission" date="2016-10" db="EMBL/GenBank/DDBJ databases">
        <authorList>
            <person name="de Groot N.N."/>
        </authorList>
    </citation>
    <scope>NUCLEOTIDE SEQUENCE [LARGE SCALE GENOMIC DNA]</scope>
    <source>
        <strain evidence="13 14">NE2</strain>
    </source>
</reference>
<evidence type="ECO:0000256" key="2">
    <source>
        <dbReference type="ARBA" id="ARBA00004370"/>
    </source>
</evidence>
<dbReference type="Pfam" id="PF00672">
    <property type="entry name" value="HAMP"/>
    <property type="match status" value="1"/>
</dbReference>
<dbReference type="SUPFAM" id="SSF55874">
    <property type="entry name" value="ATPase domain of HSP90 chaperone/DNA topoisomerase II/histidine kinase"/>
    <property type="match status" value="1"/>
</dbReference>
<dbReference type="SMART" id="SM00304">
    <property type="entry name" value="HAMP"/>
    <property type="match status" value="1"/>
</dbReference>
<evidence type="ECO:0000313" key="13">
    <source>
        <dbReference type="EMBL" id="SFK61369.1"/>
    </source>
</evidence>
<dbReference type="SMART" id="SM00388">
    <property type="entry name" value="HisKA"/>
    <property type="match status" value="1"/>
</dbReference>
<dbReference type="PROSITE" id="PS50885">
    <property type="entry name" value="HAMP"/>
    <property type="match status" value="1"/>
</dbReference>
<dbReference type="Proteomes" id="UP000198755">
    <property type="component" value="Unassembled WGS sequence"/>
</dbReference>
<evidence type="ECO:0000256" key="10">
    <source>
        <dbReference type="SAM" id="Phobius"/>
    </source>
</evidence>
<evidence type="ECO:0000256" key="7">
    <source>
        <dbReference type="ARBA" id="ARBA00022777"/>
    </source>
</evidence>
<dbReference type="CDD" id="cd00082">
    <property type="entry name" value="HisKA"/>
    <property type="match status" value="1"/>
</dbReference>
<dbReference type="InterPro" id="IPR003661">
    <property type="entry name" value="HisK_dim/P_dom"/>
</dbReference>
<keyword evidence="7 13" id="KW-0418">Kinase</keyword>
<evidence type="ECO:0000256" key="1">
    <source>
        <dbReference type="ARBA" id="ARBA00000085"/>
    </source>
</evidence>
<name>A0A1I4B0C2_9HYPH</name>
<dbReference type="Gene3D" id="1.10.287.130">
    <property type="match status" value="1"/>
</dbReference>
<keyword evidence="4" id="KW-0597">Phosphoprotein</keyword>
<organism evidence="13 14">
    <name type="scientific">Methylocapsa palsarum</name>
    <dbReference type="NCBI Taxonomy" id="1612308"/>
    <lineage>
        <taxon>Bacteria</taxon>
        <taxon>Pseudomonadati</taxon>
        <taxon>Pseudomonadota</taxon>
        <taxon>Alphaproteobacteria</taxon>
        <taxon>Hyphomicrobiales</taxon>
        <taxon>Beijerinckiaceae</taxon>
        <taxon>Methylocapsa</taxon>
    </lineage>
</organism>
<evidence type="ECO:0000256" key="6">
    <source>
        <dbReference type="ARBA" id="ARBA00022692"/>
    </source>
</evidence>
<comment type="catalytic activity">
    <reaction evidence="1">
        <text>ATP + protein L-histidine = ADP + protein N-phospho-L-histidine.</text>
        <dbReference type="EC" id="2.7.13.3"/>
    </reaction>
</comment>
<evidence type="ECO:0000259" key="12">
    <source>
        <dbReference type="PROSITE" id="PS50885"/>
    </source>
</evidence>
<dbReference type="InterPro" id="IPR036097">
    <property type="entry name" value="HisK_dim/P_sf"/>
</dbReference>
<gene>
    <name evidence="13" type="ORF">SAMN05444581_11228</name>
</gene>
<dbReference type="Gene3D" id="6.10.340.10">
    <property type="match status" value="1"/>
</dbReference>
<dbReference type="Pfam" id="PF02518">
    <property type="entry name" value="HATPase_c"/>
    <property type="match status" value="1"/>
</dbReference>
<keyword evidence="8 10" id="KW-1133">Transmembrane helix</keyword>
<dbReference type="InterPro" id="IPR003660">
    <property type="entry name" value="HAMP_dom"/>
</dbReference>
<keyword evidence="9" id="KW-0902">Two-component regulatory system</keyword>
<sequence length="455" mass="49747">MWISKIKLWKTATFRVSVFFSLAITAVTAVVLVFVYWQVVKRDTAHQNRVLAEEVARGVNQTLPQLTREVDLRITRDLRAIDYAALFDSGGKLLSGNVDALPAALPIDGETHTIGLISRSNIRRETVSVLVVARRRQDGSVLLLGRNLSEVYAFRQIVLEALALGVVPSLLLAFIVGTIFSLRATKRLKAINRKIISIMQGNLTERLPTHGLNDDLDHVGRAVNLMLDEIVRLLDQIKSVGDNIAHDLRSPLAVMRIGLERALDNGSSDDLRSSAEKALGTLDRVMTTVAALLRISDIEYGRRTSGFKTIDLVEVCANAFDLYQPLADAKRIVFTLIAPEPLQVHGDFDLLVEAVANLIDNAIKFTPAGGFVEVAAKSESGKPVVRISDSGPGVASQERGAIFKRRYRSDATRHLPGIGLGLHMASTIAQLHGFDLCVADCREGAAFEMSLRDAA</sequence>
<keyword evidence="10" id="KW-0472">Membrane</keyword>
<feature type="transmembrane region" description="Helical" evidence="10">
    <location>
        <begin position="161"/>
        <end position="184"/>
    </location>
</feature>
<protein>
    <recommendedName>
        <fullName evidence="3">histidine kinase</fullName>
        <ecNumber evidence="3">2.7.13.3</ecNumber>
    </recommendedName>
</protein>
<feature type="transmembrane region" description="Helical" evidence="10">
    <location>
        <begin position="12"/>
        <end position="37"/>
    </location>
</feature>
<dbReference type="GO" id="GO:0005886">
    <property type="term" value="C:plasma membrane"/>
    <property type="evidence" value="ECO:0007669"/>
    <property type="project" value="TreeGrafter"/>
</dbReference>
<comment type="subcellular location">
    <subcellularLocation>
        <location evidence="2">Membrane</location>
    </subcellularLocation>
</comment>
<dbReference type="EMBL" id="FOSN01000012">
    <property type="protein sequence ID" value="SFK61369.1"/>
    <property type="molecule type" value="Genomic_DNA"/>
</dbReference>
<dbReference type="AlphaFoldDB" id="A0A1I4B0C2"/>
<evidence type="ECO:0000313" key="14">
    <source>
        <dbReference type="Proteomes" id="UP000198755"/>
    </source>
</evidence>